<evidence type="ECO:0000313" key="1">
    <source>
        <dbReference type="EMBL" id="MBB4622990.1"/>
    </source>
</evidence>
<keyword evidence="2" id="KW-1185">Reference proteome</keyword>
<proteinExistence type="predicted"/>
<evidence type="ECO:0008006" key="3">
    <source>
        <dbReference type="Google" id="ProtNLM"/>
    </source>
</evidence>
<dbReference type="RefSeq" id="WP_122351846.1">
    <property type="nucleotide sequence ID" value="NZ_BMPB01000005.1"/>
</dbReference>
<comment type="caution">
    <text evidence="1">The sequence shown here is derived from an EMBL/GenBank/DDBJ whole genome shotgun (WGS) entry which is preliminary data.</text>
</comment>
<evidence type="ECO:0000313" key="2">
    <source>
        <dbReference type="Proteomes" id="UP000533637"/>
    </source>
</evidence>
<name>A0ABR6KNI3_9BACT</name>
<gene>
    <name evidence="1" type="ORF">GGQ57_002899</name>
</gene>
<sequence length="101" mass="11099">MTTEKKAGAYLEITLKVNESDRGAAAAVYTKYRQPFLDTISGAVSKQLLVRKEDVQVLHGFSSVAEAEGYLHSDLFNQDVVVELKPFFQAAPEVCIYSVVG</sequence>
<protein>
    <recommendedName>
        <fullName evidence="3">ABM domain-containing protein</fullName>
    </recommendedName>
</protein>
<organism evidence="1 2">
    <name type="scientific">Parabacteroides faecis</name>
    <dbReference type="NCBI Taxonomy" id="1217282"/>
    <lineage>
        <taxon>Bacteria</taxon>
        <taxon>Pseudomonadati</taxon>
        <taxon>Bacteroidota</taxon>
        <taxon>Bacteroidia</taxon>
        <taxon>Bacteroidales</taxon>
        <taxon>Tannerellaceae</taxon>
        <taxon>Parabacteroides</taxon>
    </lineage>
</organism>
<accession>A0ABR6KNI3</accession>
<dbReference type="Proteomes" id="UP000533637">
    <property type="component" value="Unassembled WGS sequence"/>
</dbReference>
<dbReference type="EMBL" id="JACHOC010000005">
    <property type="protein sequence ID" value="MBB4622990.1"/>
    <property type="molecule type" value="Genomic_DNA"/>
</dbReference>
<reference evidence="1 2" key="1">
    <citation type="submission" date="2020-08" db="EMBL/GenBank/DDBJ databases">
        <title>Genomic Encyclopedia of Type Strains, Phase IV (KMG-IV): sequencing the most valuable type-strain genomes for metagenomic binning, comparative biology and taxonomic classification.</title>
        <authorList>
            <person name="Goeker M."/>
        </authorList>
    </citation>
    <scope>NUCLEOTIDE SEQUENCE [LARGE SCALE GENOMIC DNA]</scope>
    <source>
        <strain evidence="1 2">DSM 102983</strain>
    </source>
</reference>